<feature type="transmembrane region" description="Helical" evidence="1">
    <location>
        <begin position="60"/>
        <end position="82"/>
    </location>
</feature>
<evidence type="ECO:0000313" key="5">
    <source>
        <dbReference type="Proteomes" id="UP000654075"/>
    </source>
</evidence>
<keyword evidence="1" id="KW-0812">Transmembrane</keyword>
<dbReference type="EMBL" id="CAJNNV010028039">
    <property type="protein sequence ID" value="CAE8622724.1"/>
    <property type="molecule type" value="Genomic_DNA"/>
</dbReference>
<proteinExistence type="predicted"/>
<dbReference type="AlphaFoldDB" id="A0A813K1I7"/>
<keyword evidence="1" id="KW-1133">Transmembrane helix</keyword>
<gene>
    <name evidence="2" type="ORF">PGLA1383_LOCUS40118</name>
    <name evidence="3" type="ORF">PGLA2088_LOCUS26753</name>
</gene>
<sequence length="101" mass="11649">MCDILLPGPNLKWPCMCFRALLSDDKPDPVWLLPWTAARHMMRCFLTETRTVATFSLADIVFFLLLVSVIVQAGFWLCVAAVQRLVEMRMGGLFWLLRRMS</sequence>
<evidence type="ECO:0000313" key="2">
    <source>
        <dbReference type="EMBL" id="CAE8622724.1"/>
    </source>
</evidence>
<keyword evidence="5" id="KW-1185">Reference proteome</keyword>
<accession>A0A813K1I7</accession>
<organism evidence="3 4">
    <name type="scientific">Polarella glacialis</name>
    <name type="common">Dinoflagellate</name>
    <dbReference type="NCBI Taxonomy" id="89957"/>
    <lineage>
        <taxon>Eukaryota</taxon>
        <taxon>Sar</taxon>
        <taxon>Alveolata</taxon>
        <taxon>Dinophyceae</taxon>
        <taxon>Suessiales</taxon>
        <taxon>Suessiaceae</taxon>
        <taxon>Polarella</taxon>
    </lineage>
</organism>
<keyword evidence="1" id="KW-0472">Membrane</keyword>
<protein>
    <submittedName>
        <fullName evidence="3">Uncharacterized protein</fullName>
    </submittedName>
</protein>
<dbReference type="Proteomes" id="UP000626109">
    <property type="component" value="Unassembled WGS sequence"/>
</dbReference>
<evidence type="ECO:0000313" key="3">
    <source>
        <dbReference type="EMBL" id="CAE8690025.1"/>
    </source>
</evidence>
<name>A0A813K1I7_POLGL</name>
<dbReference type="Proteomes" id="UP000654075">
    <property type="component" value="Unassembled WGS sequence"/>
</dbReference>
<dbReference type="EMBL" id="CAJNNW010027175">
    <property type="protein sequence ID" value="CAE8690025.1"/>
    <property type="molecule type" value="Genomic_DNA"/>
</dbReference>
<comment type="caution">
    <text evidence="3">The sequence shown here is derived from an EMBL/GenBank/DDBJ whole genome shotgun (WGS) entry which is preliminary data.</text>
</comment>
<reference evidence="3" key="1">
    <citation type="submission" date="2021-02" db="EMBL/GenBank/DDBJ databases">
        <authorList>
            <person name="Dougan E. K."/>
            <person name="Rhodes N."/>
            <person name="Thang M."/>
            <person name="Chan C."/>
        </authorList>
    </citation>
    <scope>NUCLEOTIDE SEQUENCE</scope>
</reference>
<evidence type="ECO:0000256" key="1">
    <source>
        <dbReference type="SAM" id="Phobius"/>
    </source>
</evidence>
<evidence type="ECO:0000313" key="4">
    <source>
        <dbReference type="Proteomes" id="UP000626109"/>
    </source>
</evidence>